<dbReference type="InterPro" id="IPR038475">
    <property type="entry name" value="RecG_C_sf"/>
</dbReference>
<evidence type="ECO:0000313" key="2">
    <source>
        <dbReference type="Proteomes" id="UP000824023"/>
    </source>
</evidence>
<dbReference type="EMBL" id="DXCK01000087">
    <property type="protein sequence ID" value="HIZ01820.1"/>
    <property type="molecule type" value="Genomic_DNA"/>
</dbReference>
<name>A0A9D2CW26_9BACE</name>
<dbReference type="Proteomes" id="UP000824023">
    <property type="component" value="Unassembled WGS sequence"/>
</dbReference>
<reference evidence="1" key="2">
    <citation type="submission" date="2021-04" db="EMBL/GenBank/DDBJ databases">
        <authorList>
            <person name="Gilroy R."/>
        </authorList>
    </citation>
    <scope>NUCLEOTIDE SEQUENCE</scope>
    <source>
        <strain evidence="1">ChiHjej12B11-24981</strain>
    </source>
</reference>
<reference evidence="1" key="1">
    <citation type="journal article" date="2021" name="PeerJ">
        <title>Extensive microbial diversity within the chicken gut microbiome revealed by metagenomics and culture.</title>
        <authorList>
            <person name="Gilroy R."/>
            <person name="Ravi A."/>
            <person name="Getino M."/>
            <person name="Pursley I."/>
            <person name="Horton D.L."/>
            <person name="Alikhan N.F."/>
            <person name="Baker D."/>
            <person name="Gharbi K."/>
            <person name="Hall N."/>
            <person name="Watson M."/>
            <person name="Adriaenssens E.M."/>
            <person name="Foster-Nyarko E."/>
            <person name="Jarju S."/>
            <person name="Secka A."/>
            <person name="Antonio M."/>
            <person name="Oren A."/>
            <person name="Chaudhuri R.R."/>
            <person name="La Ragione R."/>
            <person name="Hildebrand F."/>
            <person name="Pallen M.J."/>
        </authorList>
    </citation>
    <scope>NUCLEOTIDE SEQUENCE</scope>
    <source>
        <strain evidence="1">ChiHjej12B11-24981</strain>
    </source>
</reference>
<comment type="caution">
    <text evidence="1">The sequence shown here is derived from an EMBL/GenBank/DDBJ whole genome shotgun (WGS) entry which is preliminary data.</text>
</comment>
<dbReference type="AlphaFoldDB" id="A0A9D2CW26"/>
<proteinExistence type="predicted"/>
<accession>A0A9D2CW26</accession>
<evidence type="ECO:0008006" key="3">
    <source>
        <dbReference type="Google" id="ProtNLM"/>
    </source>
</evidence>
<organism evidence="1 2">
    <name type="scientific">Candidatus Bacteroides merdipullorum</name>
    <dbReference type="NCBI Taxonomy" id="2838474"/>
    <lineage>
        <taxon>Bacteria</taxon>
        <taxon>Pseudomonadati</taxon>
        <taxon>Bacteroidota</taxon>
        <taxon>Bacteroidia</taxon>
        <taxon>Bacteroidales</taxon>
        <taxon>Bacteroidaceae</taxon>
        <taxon>Bacteroides</taxon>
    </lineage>
</organism>
<gene>
    <name evidence="1" type="ORF">H9819_06150</name>
</gene>
<sequence length="74" mass="8616">MDKAMDLIKTKYLIYRISYEGISCRETPRFPVEAIRESVMNVIVHKDYSSGVSIQISMFSAYITFWNFGLLPED</sequence>
<evidence type="ECO:0000313" key="1">
    <source>
        <dbReference type="EMBL" id="HIZ01820.1"/>
    </source>
</evidence>
<protein>
    <recommendedName>
        <fullName evidence="3">ATP-dependent DNA helicase RecG C-terminal domain-containing protein</fullName>
    </recommendedName>
</protein>
<dbReference type="Gene3D" id="3.30.565.60">
    <property type="match status" value="1"/>
</dbReference>